<dbReference type="Gene3D" id="3.40.50.2000">
    <property type="entry name" value="Glycogen Phosphorylase B"/>
    <property type="match status" value="2"/>
</dbReference>
<dbReference type="Pfam" id="PF13439">
    <property type="entry name" value="Glyco_transf_4"/>
    <property type="match status" value="1"/>
</dbReference>
<accession>A0ABZ1C0U4</accession>
<organism evidence="3 4">
    <name type="scientific">Carboxydichorda subterranea</name>
    <dbReference type="NCBI Taxonomy" id="3109565"/>
    <lineage>
        <taxon>Bacteria</taxon>
        <taxon>Bacillati</taxon>
        <taxon>Bacillota</taxon>
        <taxon>Limnochordia</taxon>
        <taxon>Limnochordales</taxon>
        <taxon>Geochordaceae</taxon>
        <taxon>Carboxydichorda</taxon>
    </lineage>
</organism>
<keyword evidence="4" id="KW-1185">Reference proteome</keyword>
<sequence>MRIGLLGPIAWRTPPRRYGPWEQVVSHLAEGLTRRGHEVTLFATADSETAARLVAVCPRPLGEDPRLDAKSYELLHMAEALRLAREEAFELLHNHFNAHPLAFSPLVDTPVVTTLHGSALLEPSTHLIYRRFAHLPYVSISNAERDGLPELRYVATVYNGVDLRQFTYSSRSEGYLAFLGRMSPKKGAHLAVELARRTGIPLKMAALIPPDERDFFEGEIRPHLDGRRIEYVGHLGPEERDRFLGGARALVHLCTVPEPFGLALVEAQACGTPVIGMDLGAVGEVVRHGETGYVVHTLEEAQQAARAIDRIDRAACRRWVESRFTVDRMVEEYERVYEAVLDASSARRSRSATASSSSRSGAV</sequence>
<gene>
    <name evidence="3" type="ORF">U7230_06385</name>
</gene>
<dbReference type="PANTHER" id="PTHR12526:SF595">
    <property type="entry name" value="BLL5217 PROTEIN"/>
    <property type="match status" value="1"/>
</dbReference>
<dbReference type="SUPFAM" id="SSF53756">
    <property type="entry name" value="UDP-Glycosyltransferase/glycogen phosphorylase"/>
    <property type="match status" value="1"/>
</dbReference>
<dbReference type="Pfam" id="PF00534">
    <property type="entry name" value="Glycos_transf_1"/>
    <property type="match status" value="1"/>
</dbReference>
<dbReference type="PANTHER" id="PTHR12526">
    <property type="entry name" value="GLYCOSYLTRANSFERASE"/>
    <property type="match status" value="1"/>
</dbReference>
<evidence type="ECO:0000313" key="3">
    <source>
        <dbReference type="EMBL" id="WRP18623.1"/>
    </source>
</evidence>
<evidence type="ECO:0000259" key="2">
    <source>
        <dbReference type="Pfam" id="PF13439"/>
    </source>
</evidence>
<dbReference type="EMBL" id="CP141615">
    <property type="protein sequence ID" value="WRP18623.1"/>
    <property type="molecule type" value="Genomic_DNA"/>
</dbReference>
<feature type="domain" description="Glycosyltransferase subfamily 4-like N-terminal" evidence="2">
    <location>
        <begin position="22"/>
        <end position="164"/>
    </location>
</feature>
<dbReference type="Proteomes" id="UP001332192">
    <property type="component" value="Chromosome"/>
</dbReference>
<evidence type="ECO:0000313" key="4">
    <source>
        <dbReference type="Proteomes" id="UP001332192"/>
    </source>
</evidence>
<feature type="domain" description="Glycosyl transferase family 1" evidence="1">
    <location>
        <begin position="173"/>
        <end position="311"/>
    </location>
</feature>
<dbReference type="RefSeq" id="WP_324717896.1">
    <property type="nucleotide sequence ID" value="NZ_CP141615.1"/>
</dbReference>
<evidence type="ECO:0000259" key="1">
    <source>
        <dbReference type="Pfam" id="PF00534"/>
    </source>
</evidence>
<name>A0ABZ1C0U4_9FIRM</name>
<protein>
    <submittedName>
        <fullName evidence="3">Glycosyltransferase family 4 protein</fullName>
    </submittedName>
</protein>
<proteinExistence type="predicted"/>
<reference evidence="3 4" key="1">
    <citation type="journal article" date="2024" name="Front. Microbiol.">
        <title>Novel thermophilic genera Geochorda gen. nov. and Carboxydochorda gen. nov. from the deep terrestrial subsurface reveal the ecophysiological diversity in the class Limnochordia.</title>
        <authorList>
            <person name="Karnachuk O.V."/>
            <person name="Lukina A.P."/>
            <person name="Avakyan M.R."/>
            <person name="Kadnikov V.V."/>
            <person name="Begmatov S."/>
            <person name="Beletsky A.V."/>
            <person name="Vlasova K.G."/>
            <person name="Novikov A.A."/>
            <person name="Shcherbakova V.A."/>
            <person name="Mardanov A.V."/>
            <person name="Ravin N.V."/>
        </authorList>
    </citation>
    <scope>NUCLEOTIDE SEQUENCE [LARGE SCALE GENOMIC DNA]</scope>
    <source>
        <strain evidence="3 4">L945</strain>
    </source>
</reference>
<dbReference type="InterPro" id="IPR001296">
    <property type="entry name" value="Glyco_trans_1"/>
</dbReference>
<dbReference type="InterPro" id="IPR028098">
    <property type="entry name" value="Glyco_trans_4-like_N"/>
</dbReference>
<dbReference type="CDD" id="cd03802">
    <property type="entry name" value="GT4_AviGT4-like"/>
    <property type="match status" value="1"/>
</dbReference>